<dbReference type="KEGG" id="mus:103975687"/>
<dbReference type="Gramene" id="Ma04_t21190.1">
    <property type="protein sequence ID" value="Ma04_p21190.1"/>
    <property type="gene ID" value="Ma04_g21190"/>
</dbReference>
<dbReference type="AlphaFoldDB" id="A0A804IS63"/>
<dbReference type="Pfam" id="PF20431">
    <property type="entry name" value="E_motif"/>
    <property type="match status" value="1"/>
</dbReference>
<feature type="repeat" description="PPR" evidence="3">
    <location>
        <begin position="271"/>
        <end position="305"/>
    </location>
</feature>
<keyword evidence="6" id="KW-1185">Reference proteome</keyword>
<comment type="similarity">
    <text evidence="1">Belongs to the PPR family. PCMP-H subfamily.</text>
</comment>
<dbReference type="PROSITE" id="PS51375">
    <property type="entry name" value="PPR"/>
    <property type="match status" value="3"/>
</dbReference>
<dbReference type="PANTHER" id="PTHR47926">
    <property type="entry name" value="PENTATRICOPEPTIDE REPEAT-CONTAINING PROTEIN"/>
    <property type="match status" value="1"/>
</dbReference>
<reference evidence="5" key="2">
    <citation type="submission" date="2021-05" db="UniProtKB">
        <authorList>
            <consortium name="EnsemblPlants"/>
        </authorList>
    </citation>
    <scope>IDENTIFICATION</scope>
    <source>
        <strain evidence="5">subsp. malaccensis</strain>
    </source>
</reference>
<keyword evidence="2" id="KW-0677">Repeat</keyword>
<dbReference type="GO" id="GO:0003729">
    <property type="term" value="F:mRNA binding"/>
    <property type="evidence" value="ECO:0007669"/>
    <property type="project" value="UniProtKB-ARBA"/>
</dbReference>
<dbReference type="PANTHER" id="PTHR47926:SF437">
    <property type="entry name" value="PENTACOTRIPEPTIDE-REPEAT REGION OF PRORP DOMAIN-CONTAINING PROTEIN"/>
    <property type="match status" value="1"/>
</dbReference>
<evidence type="ECO:0000313" key="4">
    <source>
        <dbReference type="EMBL" id="CAG1842927.1"/>
    </source>
</evidence>
<dbReference type="GO" id="GO:0009451">
    <property type="term" value="P:RNA modification"/>
    <property type="evidence" value="ECO:0007669"/>
    <property type="project" value="InterPro"/>
</dbReference>
<evidence type="ECO:0000313" key="5">
    <source>
        <dbReference type="EnsemblPlants" id="Ma04_p21190.1"/>
    </source>
</evidence>
<gene>
    <name evidence="4" type="ORF">GSMUA_127220.1</name>
</gene>
<dbReference type="EMBL" id="HG996469">
    <property type="protein sequence ID" value="CAG1842927.1"/>
    <property type="molecule type" value="Genomic_DNA"/>
</dbReference>
<evidence type="ECO:0000256" key="3">
    <source>
        <dbReference type="PROSITE-ProRule" id="PRU00708"/>
    </source>
</evidence>
<feature type="repeat" description="PPR" evidence="3">
    <location>
        <begin position="240"/>
        <end position="270"/>
    </location>
</feature>
<name>A0A804IS63_MUSAM</name>
<dbReference type="InterPro" id="IPR002885">
    <property type="entry name" value="PPR_rpt"/>
</dbReference>
<dbReference type="InterPro" id="IPR046848">
    <property type="entry name" value="E_motif"/>
</dbReference>
<sequence length="640" mass="70916">MGSGGRIGELWTPEERHCFYLLQRIPSQPVATSSAAASSLLKIQAFLLRRGTLHANLSLFTRLISAFSDLAAPASPLVAAALLRHARRLFDCRPSQDAFLCGSFIRALVRNRLFRESIFLYRDLLRHPPSPVEPPFSPDGYTFPLLLKACAALSGDPSEHREGPQLHSHVIKTGFCGHAFSSTGLVDMYAKTSDMTSARKVFDDMPLKSLASWTSMAIGYARGGEAGAAMELFQLMPEKDTAAFNAMIDVFVKKGHMASARRLFDEMSDRNVVSWTSLISGYCKVGDMEAASVLFDVMPEKNLYSWNVMIGGHCQNRQPHQALELFRELQSTCCLPQPDNVTLVSVLPAVADLGAIDLGRWIHSYARRKGLDQVITVSIGLVDMYAKCGDVCEARRVFDAMPIKDTAAWNAMINGLAVNGRAKAALAVFTEMRRAGVCPNEVTMIGVLSACSHGGLVEEGRRWFNEMEALHVERRVEHYGCMLDLLGRSGRLGEAETLLEEMPCGPNGIVLSSLLFACGRHGDMERAERAMRRASAVEPGNWRNYVVMRNLYARKKKWRDVERMQEAVRYHGGKREAGCSVVEVGHRAWEFVSGDRVHPQSQSIYELLDELLQQIKGQGEEEEDRLILASEVQSTSVAVS</sequence>
<evidence type="ECO:0000256" key="2">
    <source>
        <dbReference type="ARBA" id="ARBA00022737"/>
    </source>
</evidence>
<feature type="repeat" description="PPR" evidence="3">
    <location>
        <begin position="405"/>
        <end position="439"/>
    </location>
</feature>
<dbReference type="InParanoid" id="A0A804IS63"/>
<dbReference type="OrthoDB" id="185373at2759"/>
<dbReference type="InterPro" id="IPR011990">
    <property type="entry name" value="TPR-like_helical_dom_sf"/>
</dbReference>
<protein>
    <submittedName>
        <fullName evidence="4">(wild Malaysian banana) hypothetical protein</fullName>
    </submittedName>
</protein>
<evidence type="ECO:0000313" key="6">
    <source>
        <dbReference type="Proteomes" id="UP000012960"/>
    </source>
</evidence>
<proteinExistence type="inferred from homology"/>
<accession>A0A804IS63</accession>
<dbReference type="FunFam" id="1.25.40.10:FF:000690">
    <property type="entry name" value="Pentatricopeptide repeat-containing protein"/>
    <property type="match status" value="1"/>
</dbReference>
<dbReference type="InterPro" id="IPR046849">
    <property type="entry name" value="E2_motif"/>
</dbReference>
<dbReference type="SUPFAM" id="SSF48452">
    <property type="entry name" value="TPR-like"/>
    <property type="match status" value="1"/>
</dbReference>
<reference evidence="4" key="1">
    <citation type="submission" date="2021-03" db="EMBL/GenBank/DDBJ databases">
        <authorList>
            <consortium name="Genoscope - CEA"/>
            <person name="William W."/>
        </authorList>
    </citation>
    <scope>NUCLEOTIDE SEQUENCE</scope>
    <source>
        <strain evidence="4">Doubled-haploid Pahang</strain>
    </source>
</reference>
<dbReference type="EnsemblPlants" id="Ma04_t21190.1">
    <property type="protein sequence ID" value="Ma04_p21190.1"/>
    <property type="gene ID" value="Ma04_g21190"/>
</dbReference>
<evidence type="ECO:0000256" key="1">
    <source>
        <dbReference type="ARBA" id="ARBA00006643"/>
    </source>
</evidence>
<dbReference type="Pfam" id="PF20430">
    <property type="entry name" value="Eplus_motif"/>
    <property type="match status" value="1"/>
</dbReference>
<dbReference type="Pfam" id="PF01535">
    <property type="entry name" value="PPR"/>
    <property type="match status" value="4"/>
</dbReference>
<dbReference type="OMA" id="WEGLEIH"/>
<dbReference type="InterPro" id="IPR046960">
    <property type="entry name" value="PPR_At4g14850-like_plant"/>
</dbReference>
<dbReference type="NCBIfam" id="TIGR00756">
    <property type="entry name" value="PPR"/>
    <property type="match status" value="4"/>
</dbReference>
<dbReference type="Pfam" id="PF13041">
    <property type="entry name" value="PPR_2"/>
    <property type="match status" value="2"/>
</dbReference>
<dbReference type="Proteomes" id="UP000012960">
    <property type="component" value="Unplaced"/>
</dbReference>
<dbReference type="Gene3D" id="1.25.40.10">
    <property type="entry name" value="Tetratricopeptide repeat domain"/>
    <property type="match status" value="4"/>
</dbReference>
<organism evidence="5 6">
    <name type="scientific">Musa acuminata subsp. malaccensis</name>
    <name type="common">Wild banana</name>
    <name type="synonym">Musa malaccensis</name>
    <dbReference type="NCBI Taxonomy" id="214687"/>
    <lineage>
        <taxon>Eukaryota</taxon>
        <taxon>Viridiplantae</taxon>
        <taxon>Streptophyta</taxon>
        <taxon>Embryophyta</taxon>
        <taxon>Tracheophyta</taxon>
        <taxon>Spermatophyta</taxon>
        <taxon>Magnoliopsida</taxon>
        <taxon>Liliopsida</taxon>
        <taxon>Zingiberales</taxon>
        <taxon>Musaceae</taxon>
        <taxon>Musa</taxon>
    </lineage>
</organism>